<reference evidence="2" key="1">
    <citation type="journal article" date="2019" name="Int. J. Syst. Evol. Microbiol.">
        <title>The Global Catalogue of Microorganisms (GCM) 10K type strain sequencing project: providing services to taxonomists for standard genome sequencing and annotation.</title>
        <authorList>
            <consortium name="The Broad Institute Genomics Platform"/>
            <consortium name="The Broad Institute Genome Sequencing Center for Infectious Disease"/>
            <person name="Wu L."/>
            <person name="Ma J."/>
        </authorList>
    </citation>
    <scope>NUCLEOTIDE SEQUENCE [LARGE SCALE GENOMIC DNA]</scope>
    <source>
        <strain evidence="2">CGMCC 1.15067</strain>
    </source>
</reference>
<sequence>MKSIPSIRERYDLLFTDDVIAPQAVARIEQQLQLQLPDDFKEIASFYNGGLLGGISIFSYNDHHPNLIEETLRLRKDIQLPHSFLFLAEPAESMIVLDTAQTPAVIWCDSIDAHHLHNRSFQIAPDTWNTFSDFFEYLLTQEEEEQEQ</sequence>
<evidence type="ECO:0000313" key="1">
    <source>
        <dbReference type="EMBL" id="MFD1988573.1"/>
    </source>
</evidence>
<comment type="caution">
    <text evidence="1">The sequence shown here is derived from an EMBL/GenBank/DDBJ whole genome shotgun (WGS) entry which is preliminary data.</text>
</comment>
<protein>
    <submittedName>
        <fullName evidence="1">SMI1/KNR4 family protein</fullName>
    </submittedName>
</protein>
<dbReference type="SUPFAM" id="SSF160631">
    <property type="entry name" value="SMI1/KNR4-like"/>
    <property type="match status" value="1"/>
</dbReference>
<keyword evidence="2" id="KW-1185">Reference proteome</keyword>
<proteinExistence type="predicted"/>
<dbReference type="InterPro" id="IPR037883">
    <property type="entry name" value="Knr4/Smi1-like_sf"/>
</dbReference>
<accession>A0ABW4UPU2</accession>
<dbReference type="Proteomes" id="UP001597403">
    <property type="component" value="Unassembled WGS sequence"/>
</dbReference>
<dbReference type="RefSeq" id="WP_204826547.1">
    <property type="nucleotide sequence ID" value="NZ_JBHUGF010000001.1"/>
</dbReference>
<dbReference type="EMBL" id="JBHUGF010000001">
    <property type="protein sequence ID" value="MFD1988573.1"/>
    <property type="molecule type" value="Genomic_DNA"/>
</dbReference>
<dbReference type="Gene3D" id="3.40.1580.10">
    <property type="entry name" value="SMI1/KNR4-like"/>
    <property type="match status" value="1"/>
</dbReference>
<gene>
    <name evidence="1" type="ORF">ACFSGI_01130</name>
</gene>
<dbReference type="Pfam" id="PF14567">
    <property type="entry name" value="SUKH_5"/>
    <property type="match status" value="1"/>
</dbReference>
<evidence type="ECO:0000313" key="2">
    <source>
        <dbReference type="Proteomes" id="UP001597403"/>
    </source>
</evidence>
<name>A0ABW4UPU2_9BACL</name>
<organism evidence="1 2">
    <name type="scientific">Paenibacillus nicotianae</name>
    <dbReference type="NCBI Taxonomy" id="1526551"/>
    <lineage>
        <taxon>Bacteria</taxon>
        <taxon>Bacillati</taxon>
        <taxon>Bacillota</taxon>
        <taxon>Bacilli</taxon>
        <taxon>Bacillales</taxon>
        <taxon>Paenibacillaceae</taxon>
        <taxon>Paenibacillus</taxon>
    </lineage>
</organism>